<keyword evidence="10" id="KW-1185">Reference proteome</keyword>
<feature type="transmembrane region" description="Helical" evidence="7">
    <location>
        <begin position="178"/>
        <end position="201"/>
    </location>
</feature>
<evidence type="ECO:0000259" key="8">
    <source>
        <dbReference type="Pfam" id="PF09335"/>
    </source>
</evidence>
<protein>
    <recommendedName>
        <fullName evidence="8">VTT domain-containing protein</fullName>
    </recommendedName>
</protein>
<accession>A0A4Q1HKY5</accession>
<feature type="transmembrane region" description="Helical" evidence="7">
    <location>
        <begin position="63"/>
        <end position="84"/>
    </location>
</feature>
<evidence type="ECO:0000256" key="1">
    <source>
        <dbReference type="ARBA" id="ARBA00004651"/>
    </source>
</evidence>
<evidence type="ECO:0000313" key="10">
    <source>
        <dbReference type="Proteomes" id="UP000290849"/>
    </source>
</evidence>
<evidence type="ECO:0000256" key="5">
    <source>
        <dbReference type="ARBA" id="ARBA00022989"/>
    </source>
</evidence>
<dbReference type="EMBL" id="PYAL01000002">
    <property type="protein sequence ID" value="RXN91087.1"/>
    <property type="molecule type" value="Genomic_DNA"/>
</dbReference>
<comment type="similarity">
    <text evidence="2 7">Belongs to the DedA family.</text>
</comment>
<keyword evidence="4 7" id="KW-0812">Transmembrane</keyword>
<keyword evidence="6 7" id="KW-0472">Membrane</keyword>
<evidence type="ECO:0000256" key="4">
    <source>
        <dbReference type="ARBA" id="ARBA00022692"/>
    </source>
</evidence>
<dbReference type="InterPro" id="IPR032818">
    <property type="entry name" value="DedA-like"/>
</dbReference>
<evidence type="ECO:0000256" key="3">
    <source>
        <dbReference type="ARBA" id="ARBA00022475"/>
    </source>
</evidence>
<evidence type="ECO:0000313" key="9">
    <source>
        <dbReference type="EMBL" id="RXN91087.1"/>
    </source>
</evidence>
<dbReference type="RefSeq" id="WP_129149643.1">
    <property type="nucleotide sequence ID" value="NZ_JBHSDO010000013.1"/>
</dbReference>
<proteinExistence type="inferred from homology"/>
<feature type="transmembrane region" description="Helical" evidence="7">
    <location>
        <begin position="21"/>
        <end position="43"/>
    </location>
</feature>
<evidence type="ECO:0000256" key="2">
    <source>
        <dbReference type="ARBA" id="ARBA00010792"/>
    </source>
</evidence>
<reference evidence="9 10" key="1">
    <citation type="journal article" date="2017" name="Int. J. Syst. Evol. Microbiol.">
        <title>Achromobacter aloeverae sp. nov., isolated from the root of Aloe vera (L.) Burm.f.</title>
        <authorList>
            <person name="Kuncharoen N."/>
            <person name="Muramatsu Y."/>
            <person name="Shibata C."/>
            <person name="Kamakura Y."/>
            <person name="Nakagawa Y."/>
            <person name="Tanasupawat S."/>
        </authorList>
    </citation>
    <scope>NUCLEOTIDE SEQUENCE [LARGE SCALE GENOMIC DNA]</scope>
    <source>
        <strain evidence="9 10">AVA-1</strain>
    </source>
</reference>
<keyword evidence="5 7" id="KW-1133">Transmembrane helix</keyword>
<dbReference type="GO" id="GO:0005886">
    <property type="term" value="C:plasma membrane"/>
    <property type="evidence" value="ECO:0007669"/>
    <property type="project" value="UniProtKB-SubCell"/>
</dbReference>
<dbReference type="InterPro" id="IPR032816">
    <property type="entry name" value="VTT_dom"/>
</dbReference>
<dbReference type="AlphaFoldDB" id="A0A4Q1HKY5"/>
<gene>
    <name evidence="9" type="ORF">C7R54_07800</name>
</gene>
<comment type="caution">
    <text evidence="9">The sequence shown here is derived from an EMBL/GenBank/DDBJ whole genome shotgun (WGS) entry which is preliminary data.</text>
</comment>
<organism evidence="9 10">
    <name type="scientific">Achromobacter aloeverae</name>
    <dbReference type="NCBI Taxonomy" id="1750518"/>
    <lineage>
        <taxon>Bacteria</taxon>
        <taxon>Pseudomonadati</taxon>
        <taxon>Pseudomonadota</taxon>
        <taxon>Betaproteobacteria</taxon>
        <taxon>Burkholderiales</taxon>
        <taxon>Alcaligenaceae</taxon>
        <taxon>Achromobacter</taxon>
    </lineage>
</organism>
<comment type="subcellular location">
    <subcellularLocation>
        <location evidence="1 7">Cell membrane</location>
        <topology evidence="1 7">Multi-pass membrane protein</topology>
    </subcellularLocation>
</comment>
<dbReference type="OrthoDB" id="9780918at2"/>
<dbReference type="Proteomes" id="UP000290849">
    <property type="component" value="Unassembled WGS sequence"/>
</dbReference>
<dbReference type="PANTHER" id="PTHR30353:SF15">
    <property type="entry name" value="INNER MEMBRANE PROTEIN YABI"/>
    <property type="match status" value="1"/>
</dbReference>
<keyword evidence="3 7" id="KW-1003">Cell membrane</keyword>
<dbReference type="Pfam" id="PF09335">
    <property type="entry name" value="VTT_dom"/>
    <property type="match status" value="1"/>
</dbReference>
<evidence type="ECO:0000256" key="6">
    <source>
        <dbReference type="ARBA" id="ARBA00023136"/>
    </source>
</evidence>
<sequence length="215" mass="22781">MADFIEQVRQFIETHQEWAGLVTGLLTLGESLVLVGLFVPATALMLATGGLVGSGTLDGGTVLAWGIAGAVIGDAISYSLGRWLGPGILRRRPLNRQRQTVARARLFFHRYGFASVVLGRFLGPIRAIIPTVAGVMGMPHARFQLANVLSALIWMPVMLAPGYLAARGMEDGLAGGGGQVVMLVGTGISVMLGLWLLAALLRPRRQSAGARRAKI</sequence>
<feature type="domain" description="VTT" evidence="8">
    <location>
        <begin position="39"/>
        <end position="163"/>
    </location>
</feature>
<dbReference type="PANTHER" id="PTHR30353">
    <property type="entry name" value="INNER MEMBRANE PROTEIN DEDA-RELATED"/>
    <property type="match status" value="1"/>
</dbReference>
<evidence type="ECO:0000256" key="7">
    <source>
        <dbReference type="RuleBase" id="RU367016"/>
    </source>
</evidence>
<feature type="transmembrane region" description="Helical" evidence="7">
    <location>
        <begin position="145"/>
        <end position="166"/>
    </location>
</feature>
<name>A0A4Q1HKY5_9BURK</name>